<name>A0A6N6N2H8_9BACT</name>
<protein>
    <recommendedName>
        <fullName evidence="1">diguanylate cyclase</fullName>
        <ecNumber evidence="1">2.7.7.65</ecNumber>
    </recommendedName>
</protein>
<dbReference type="Pfam" id="PF00990">
    <property type="entry name" value="GGDEF"/>
    <property type="match status" value="1"/>
</dbReference>
<dbReference type="InterPro" id="IPR011006">
    <property type="entry name" value="CheY-like_superfamily"/>
</dbReference>
<organism evidence="7 8">
    <name type="scientific">Pseudodesulfovibrio senegalensis</name>
    <dbReference type="NCBI Taxonomy" id="1721087"/>
    <lineage>
        <taxon>Bacteria</taxon>
        <taxon>Pseudomonadati</taxon>
        <taxon>Thermodesulfobacteriota</taxon>
        <taxon>Desulfovibrionia</taxon>
        <taxon>Desulfovibrionales</taxon>
        <taxon>Desulfovibrionaceae</taxon>
    </lineage>
</organism>
<feature type="domain" description="GGDEF" evidence="6">
    <location>
        <begin position="181"/>
        <end position="318"/>
    </location>
</feature>
<dbReference type="PANTHER" id="PTHR45138:SF9">
    <property type="entry name" value="DIGUANYLATE CYCLASE DGCM-RELATED"/>
    <property type="match status" value="1"/>
</dbReference>
<keyword evidence="3" id="KW-0597">Phosphoprotein</keyword>
<dbReference type="Gene3D" id="3.40.50.2300">
    <property type="match status" value="1"/>
</dbReference>
<dbReference type="PROSITE" id="PS50887">
    <property type="entry name" value="GGDEF"/>
    <property type="match status" value="1"/>
</dbReference>
<dbReference type="GO" id="GO:0005886">
    <property type="term" value="C:plasma membrane"/>
    <property type="evidence" value="ECO:0007669"/>
    <property type="project" value="TreeGrafter"/>
</dbReference>
<dbReference type="InterPro" id="IPR050469">
    <property type="entry name" value="Diguanylate_Cyclase"/>
</dbReference>
<dbReference type="SUPFAM" id="SSF52172">
    <property type="entry name" value="CheY-like"/>
    <property type="match status" value="1"/>
</dbReference>
<dbReference type="EC" id="2.7.7.65" evidence="1"/>
<reference evidence="7 8" key="1">
    <citation type="journal article" date="2017" name="Int. J. Syst. Evol. Microbiol.">
        <title>Desulfovibrio senegalensis sp. nov., a mesophilic sulfate reducer isolated from marine sediment.</title>
        <authorList>
            <person name="Thioye A."/>
            <person name="Gam Z.B.A."/>
            <person name="Mbengue M."/>
            <person name="Cayol J.L."/>
            <person name="Joseph-Bartoli M."/>
            <person name="Toure-Kane C."/>
            <person name="Labat M."/>
        </authorList>
    </citation>
    <scope>NUCLEOTIDE SEQUENCE [LARGE SCALE GENOMIC DNA]</scope>
    <source>
        <strain evidence="7 8">DSM 101509</strain>
    </source>
</reference>
<dbReference type="InterPro" id="IPR000160">
    <property type="entry name" value="GGDEF_dom"/>
</dbReference>
<keyword evidence="4" id="KW-0175">Coiled coil</keyword>
<comment type="caution">
    <text evidence="7">The sequence shown here is derived from an EMBL/GenBank/DDBJ whole genome shotgun (WGS) entry which is preliminary data.</text>
</comment>
<evidence type="ECO:0000256" key="3">
    <source>
        <dbReference type="PROSITE-ProRule" id="PRU00169"/>
    </source>
</evidence>
<dbReference type="InterPro" id="IPR029787">
    <property type="entry name" value="Nucleotide_cyclase"/>
</dbReference>
<dbReference type="SMART" id="SM00448">
    <property type="entry name" value="REC"/>
    <property type="match status" value="1"/>
</dbReference>
<dbReference type="InterPro" id="IPR001789">
    <property type="entry name" value="Sig_transdc_resp-reg_receiver"/>
</dbReference>
<evidence type="ECO:0000313" key="7">
    <source>
        <dbReference type="EMBL" id="KAB1442219.1"/>
    </source>
</evidence>
<dbReference type="AlphaFoldDB" id="A0A6N6N2H8"/>
<dbReference type="Proteomes" id="UP000438699">
    <property type="component" value="Unassembled WGS sequence"/>
</dbReference>
<keyword evidence="8" id="KW-1185">Reference proteome</keyword>
<sequence>MAIIIVDDTETSRNYLEILLRNDGLSDLVTCESYDQTRAVLDACPQSNTTVALIIMDINMPGTDGIEATRRIKVDPAYSDVPIIMVSAMTDETILEQAFEVGATDYISKPVNRVELRARVRAALRLFSETEKRKKRERELERLTAELQELSHHDGLTGVPNRRWLDATLEKEWKRALREEKPLSIMITDIDFFKNYNDSLGHLQGDSCLKGVAECIRRSIRRPADFMARYGGEEFMVVLPDTTSKGAQSVAVLIQYNLERSDIAHPASTISDRITVSTGIATATPSADSNPQDLVALADKMLYQAKNKGRNRIEMMTV</sequence>
<evidence type="ECO:0000313" key="8">
    <source>
        <dbReference type="Proteomes" id="UP000438699"/>
    </source>
</evidence>
<evidence type="ECO:0000256" key="2">
    <source>
        <dbReference type="ARBA" id="ARBA00034247"/>
    </source>
</evidence>
<dbReference type="RefSeq" id="WP_151150440.1">
    <property type="nucleotide sequence ID" value="NZ_WAIE01000002.1"/>
</dbReference>
<dbReference type="GO" id="GO:0043709">
    <property type="term" value="P:cell adhesion involved in single-species biofilm formation"/>
    <property type="evidence" value="ECO:0007669"/>
    <property type="project" value="TreeGrafter"/>
</dbReference>
<feature type="modified residue" description="4-aspartylphosphate" evidence="3">
    <location>
        <position position="57"/>
    </location>
</feature>
<dbReference type="FunFam" id="3.30.70.270:FF:000001">
    <property type="entry name" value="Diguanylate cyclase domain protein"/>
    <property type="match status" value="1"/>
</dbReference>
<proteinExistence type="predicted"/>
<evidence type="ECO:0000259" key="5">
    <source>
        <dbReference type="PROSITE" id="PS50110"/>
    </source>
</evidence>
<evidence type="ECO:0000256" key="4">
    <source>
        <dbReference type="SAM" id="Coils"/>
    </source>
</evidence>
<dbReference type="PROSITE" id="PS50110">
    <property type="entry name" value="RESPONSE_REGULATORY"/>
    <property type="match status" value="1"/>
</dbReference>
<feature type="domain" description="Response regulatory" evidence="5">
    <location>
        <begin position="2"/>
        <end position="124"/>
    </location>
</feature>
<accession>A0A6N6N2H8</accession>
<feature type="coiled-coil region" evidence="4">
    <location>
        <begin position="126"/>
        <end position="153"/>
    </location>
</feature>
<dbReference type="SUPFAM" id="SSF55073">
    <property type="entry name" value="Nucleotide cyclase"/>
    <property type="match status" value="1"/>
</dbReference>
<dbReference type="InterPro" id="IPR043128">
    <property type="entry name" value="Rev_trsase/Diguanyl_cyclase"/>
</dbReference>
<dbReference type="GO" id="GO:1902201">
    <property type="term" value="P:negative regulation of bacterial-type flagellum-dependent cell motility"/>
    <property type="evidence" value="ECO:0007669"/>
    <property type="project" value="TreeGrafter"/>
</dbReference>
<evidence type="ECO:0000259" key="6">
    <source>
        <dbReference type="PROSITE" id="PS50887"/>
    </source>
</evidence>
<evidence type="ECO:0000256" key="1">
    <source>
        <dbReference type="ARBA" id="ARBA00012528"/>
    </source>
</evidence>
<comment type="catalytic activity">
    <reaction evidence="2">
        <text>2 GTP = 3',3'-c-di-GMP + 2 diphosphate</text>
        <dbReference type="Rhea" id="RHEA:24898"/>
        <dbReference type="ChEBI" id="CHEBI:33019"/>
        <dbReference type="ChEBI" id="CHEBI:37565"/>
        <dbReference type="ChEBI" id="CHEBI:58805"/>
        <dbReference type="EC" id="2.7.7.65"/>
    </reaction>
</comment>
<dbReference type="Gene3D" id="3.30.70.270">
    <property type="match status" value="1"/>
</dbReference>
<dbReference type="OrthoDB" id="9778432at2"/>
<dbReference type="CDD" id="cd01949">
    <property type="entry name" value="GGDEF"/>
    <property type="match status" value="1"/>
</dbReference>
<dbReference type="NCBIfam" id="TIGR00254">
    <property type="entry name" value="GGDEF"/>
    <property type="match status" value="1"/>
</dbReference>
<gene>
    <name evidence="7" type="ORF">F8A88_07110</name>
</gene>
<dbReference type="SMART" id="SM00267">
    <property type="entry name" value="GGDEF"/>
    <property type="match status" value="1"/>
</dbReference>
<dbReference type="EMBL" id="WAIE01000002">
    <property type="protein sequence ID" value="KAB1442219.1"/>
    <property type="molecule type" value="Genomic_DNA"/>
</dbReference>
<dbReference type="Pfam" id="PF00072">
    <property type="entry name" value="Response_reg"/>
    <property type="match status" value="1"/>
</dbReference>
<dbReference type="PANTHER" id="PTHR45138">
    <property type="entry name" value="REGULATORY COMPONENTS OF SENSORY TRANSDUCTION SYSTEM"/>
    <property type="match status" value="1"/>
</dbReference>
<dbReference type="GO" id="GO:0052621">
    <property type="term" value="F:diguanylate cyclase activity"/>
    <property type="evidence" value="ECO:0007669"/>
    <property type="project" value="UniProtKB-EC"/>
</dbReference>
<dbReference type="GO" id="GO:0000160">
    <property type="term" value="P:phosphorelay signal transduction system"/>
    <property type="evidence" value="ECO:0007669"/>
    <property type="project" value="InterPro"/>
</dbReference>